<organism evidence="7 8">
    <name type="scientific">Clostridium disporicum</name>
    <dbReference type="NCBI Taxonomy" id="84024"/>
    <lineage>
        <taxon>Bacteria</taxon>
        <taxon>Bacillati</taxon>
        <taxon>Bacillota</taxon>
        <taxon>Clostridia</taxon>
        <taxon>Eubacteriales</taxon>
        <taxon>Clostridiaceae</taxon>
        <taxon>Clostridium</taxon>
    </lineage>
</organism>
<feature type="transmembrane region" description="Helical" evidence="6">
    <location>
        <begin position="451"/>
        <end position="471"/>
    </location>
</feature>
<feature type="transmembrane region" description="Helical" evidence="6">
    <location>
        <begin position="12"/>
        <end position="35"/>
    </location>
</feature>
<feature type="transmembrane region" description="Helical" evidence="6">
    <location>
        <begin position="233"/>
        <end position="253"/>
    </location>
</feature>
<evidence type="ECO:0000256" key="4">
    <source>
        <dbReference type="ARBA" id="ARBA00022989"/>
    </source>
</evidence>
<accession>A0A174DEQ2</accession>
<dbReference type="PIRSF" id="PIRSF038958">
    <property type="entry name" value="PG_synth_SpoVB"/>
    <property type="match status" value="1"/>
</dbReference>
<feature type="transmembrane region" description="Helical" evidence="6">
    <location>
        <begin position="355"/>
        <end position="374"/>
    </location>
</feature>
<feature type="transmembrane region" description="Helical" evidence="6">
    <location>
        <begin position="326"/>
        <end position="349"/>
    </location>
</feature>
<dbReference type="AlphaFoldDB" id="A0A174DEQ2"/>
<evidence type="ECO:0000313" key="7">
    <source>
        <dbReference type="EMBL" id="CUO22530.1"/>
    </source>
</evidence>
<dbReference type="PANTHER" id="PTHR30250">
    <property type="entry name" value="PST FAMILY PREDICTED COLANIC ACID TRANSPORTER"/>
    <property type="match status" value="1"/>
</dbReference>
<dbReference type="GeneID" id="83011213"/>
<gene>
    <name evidence="7" type="primary">ytgP_2</name>
    <name evidence="7" type="ORF">ERS852470_01762</name>
</gene>
<evidence type="ECO:0000256" key="6">
    <source>
        <dbReference type="SAM" id="Phobius"/>
    </source>
</evidence>
<dbReference type="InterPro" id="IPR050833">
    <property type="entry name" value="Poly_Biosynth_Transport"/>
</dbReference>
<evidence type="ECO:0000256" key="5">
    <source>
        <dbReference type="ARBA" id="ARBA00023136"/>
    </source>
</evidence>
<evidence type="ECO:0000256" key="2">
    <source>
        <dbReference type="ARBA" id="ARBA00022475"/>
    </source>
</evidence>
<keyword evidence="2" id="KW-1003">Cell membrane</keyword>
<feature type="transmembrane region" description="Helical" evidence="6">
    <location>
        <begin position="119"/>
        <end position="139"/>
    </location>
</feature>
<dbReference type="OrthoDB" id="9775950at2"/>
<keyword evidence="4 6" id="KW-1133">Transmembrane helix</keyword>
<feature type="transmembrane region" description="Helical" evidence="6">
    <location>
        <begin position="91"/>
        <end position="113"/>
    </location>
</feature>
<protein>
    <submittedName>
        <fullName evidence="7">Stage V sporulation protein B</fullName>
    </submittedName>
</protein>
<dbReference type="RefSeq" id="WP_042396217.1">
    <property type="nucleotide sequence ID" value="NZ_CYZV01000017.1"/>
</dbReference>
<dbReference type="InterPro" id="IPR024923">
    <property type="entry name" value="PG_synth_SpoVB"/>
</dbReference>
<evidence type="ECO:0000256" key="3">
    <source>
        <dbReference type="ARBA" id="ARBA00022692"/>
    </source>
</evidence>
<sequence>MEEKSVGRSFLILSIAGILVKVMSAAYIPLLRAIIGTTGIGIYNASYSYFVFILAITSLGAQPAVAKVVSELRALGHEEDALRAMKLARRYLAIIGAIITIAFMMLIGPIAKITKWETATLSLMFLAPTVFFSCLLATYRGYLQGIEEMKTLAISQVIEQLVNVVLSLIFAFVLVGISIEWGSAGGTVGTTIGAIVALIFILIIYDRNRLEERAEEENKAEKHISDKMILKKLVKYGVPIIMVAALQNSSGMIDTINVKGRLLAAGFNDNRATELYGILGCYNTLLYVPLSIVTALSSAIFPRIINAFTTKKKKELKSHIAYSFRLTYLITIPAAVGLSMLSKEVYIMIYGSTEGYQLLMYGSVVLIFMSLSAIQNTILQGINKLYLVLSTAFLSIIIKFVINYFLVGIKDINILGAVFASFFAFLVPVIINHNRLRRIFKMRIPIVKMALVPLLASCVMALSISLCKIPINRFMNIVQGGRAITSIVALMLIAIGGAVYFVAMIFLGGIKKKDLDMISPKLFTLLPRFLRKNM</sequence>
<dbReference type="Pfam" id="PF01943">
    <property type="entry name" value="Polysacc_synt"/>
    <property type="match status" value="1"/>
</dbReference>
<dbReference type="CDD" id="cd13124">
    <property type="entry name" value="MATE_SpoVB_like"/>
    <property type="match status" value="1"/>
</dbReference>
<dbReference type="Proteomes" id="UP000095558">
    <property type="component" value="Unassembled WGS sequence"/>
</dbReference>
<comment type="subcellular location">
    <subcellularLocation>
        <location evidence="1">Cell membrane</location>
        <topology evidence="1">Multi-pass membrane protein</topology>
    </subcellularLocation>
</comment>
<feature type="transmembrane region" description="Helical" evidence="6">
    <location>
        <begin position="185"/>
        <end position="205"/>
    </location>
</feature>
<keyword evidence="3 6" id="KW-0812">Transmembrane</keyword>
<feature type="transmembrane region" description="Helical" evidence="6">
    <location>
        <begin position="285"/>
        <end position="305"/>
    </location>
</feature>
<proteinExistence type="predicted"/>
<dbReference type="PANTHER" id="PTHR30250:SF21">
    <property type="entry name" value="LIPID II FLIPPASE MURJ"/>
    <property type="match status" value="1"/>
</dbReference>
<feature type="transmembrane region" description="Helical" evidence="6">
    <location>
        <begin position="483"/>
        <end position="507"/>
    </location>
</feature>
<evidence type="ECO:0000313" key="8">
    <source>
        <dbReference type="Proteomes" id="UP000095558"/>
    </source>
</evidence>
<dbReference type="GO" id="GO:0005886">
    <property type="term" value="C:plasma membrane"/>
    <property type="evidence" value="ECO:0007669"/>
    <property type="project" value="UniProtKB-SubCell"/>
</dbReference>
<feature type="transmembrane region" description="Helical" evidence="6">
    <location>
        <begin position="386"/>
        <end position="406"/>
    </location>
</feature>
<dbReference type="InterPro" id="IPR002797">
    <property type="entry name" value="Polysacc_synth"/>
</dbReference>
<keyword evidence="5 6" id="KW-0472">Membrane</keyword>
<evidence type="ECO:0000256" key="1">
    <source>
        <dbReference type="ARBA" id="ARBA00004651"/>
    </source>
</evidence>
<reference evidence="7 8" key="1">
    <citation type="submission" date="2015-09" db="EMBL/GenBank/DDBJ databases">
        <authorList>
            <consortium name="Pathogen Informatics"/>
        </authorList>
    </citation>
    <scope>NUCLEOTIDE SEQUENCE [LARGE SCALE GENOMIC DNA]</scope>
    <source>
        <strain evidence="7 8">2789STDY5834855</strain>
    </source>
</reference>
<name>A0A174DEQ2_9CLOT</name>
<dbReference type="EMBL" id="CYZV01000017">
    <property type="protein sequence ID" value="CUO22530.1"/>
    <property type="molecule type" value="Genomic_DNA"/>
</dbReference>
<feature type="transmembrane region" description="Helical" evidence="6">
    <location>
        <begin position="412"/>
        <end position="431"/>
    </location>
</feature>
<feature type="transmembrane region" description="Helical" evidence="6">
    <location>
        <begin position="160"/>
        <end position="179"/>
    </location>
</feature>